<feature type="signal peptide" evidence="2">
    <location>
        <begin position="1"/>
        <end position="16"/>
    </location>
</feature>
<dbReference type="PROSITE" id="PS51155">
    <property type="entry name" value="CHIT_BIND_RR_2"/>
    <property type="match status" value="1"/>
</dbReference>
<reference evidence="3" key="2">
    <citation type="submission" date="2025-05" db="UniProtKB">
        <authorList>
            <consortium name="EnsemblMetazoa"/>
        </authorList>
    </citation>
    <scope>IDENTIFICATION</scope>
    <source>
        <strain evidence="3">Foshan</strain>
    </source>
</reference>
<dbReference type="PRINTS" id="PR00947">
    <property type="entry name" value="CUTICLE"/>
</dbReference>
<evidence type="ECO:0000313" key="4">
    <source>
        <dbReference type="Proteomes" id="UP000069940"/>
    </source>
</evidence>
<proteinExistence type="predicted"/>
<accession>A0ABM1ZCB7</accession>
<dbReference type="PANTHER" id="PTHR10380">
    <property type="entry name" value="CUTICLE PROTEIN"/>
    <property type="match status" value="1"/>
</dbReference>
<keyword evidence="2" id="KW-0732">Signal</keyword>
<dbReference type="InterPro" id="IPR050468">
    <property type="entry name" value="Cuticle_Struct_Prot"/>
</dbReference>
<organism evidence="3 4">
    <name type="scientific">Aedes albopictus</name>
    <name type="common">Asian tiger mosquito</name>
    <name type="synonym">Stegomyia albopicta</name>
    <dbReference type="NCBI Taxonomy" id="7160"/>
    <lineage>
        <taxon>Eukaryota</taxon>
        <taxon>Metazoa</taxon>
        <taxon>Ecdysozoa</taxon>
        <taxon>Arthropoda</taxon>
        <taxon>Hexapoda</taxon>
        <taxon>Insecta</taxon>
        <taxon>Pterygota</taxon>
        <taxon>Neoptera</taxon>
        <taxon>Endopterygota</taxon>
        <taxon>Diptera</taxon>
        <taxon>Nematocera</taxon>
        <taxon>Culicoidea</taxon>
        <taxon>Culicidae</taxon>
        <taxon>Culicinae</taxon>
        <taxon>Aedini</taxon>
        <taxon>Aedes</taxon>
        <taxon>Stegomyia</taxon>
    </lineage>
</organism>
<name>A0ABM1ZCB7_AEDAL</name>
<keyword evidence="4" id="KW-1185">Reference proteome</keyword>
<dbReference type="Proteomes" id="UP000069940">
    <property type="component" value="Unassembled WGS sequence"/>
</dbReference>
<dbReference type="RefSeq" id="XP_029727553.1">
    <property type="nucleotide sequence ID" value="XM_029871693.2"/>
</dbReference>
<keyword evidence="1" id="KW-0193">Cuticle</keyword>
<dbReference type="GeneID" id="109410048"/>
<evidence type="ECO:0000256" key="2">
    <source>
        <dbReference type="SAM" id="SignalP"/>
    </source>
</evidence>
<feature type="chain" id="PRO_5047515983" evidence="2">
    <location>
        <begin position="17"/>
        <end position="152"/>
    </location>
</feature>
<reference evidence="4" key="1">
    <citation type="journal article" date="2015" name="Proc. Natl. Acad. Sci. U.S.A.">
        <title>Genome sequence of the Asian Tiger mosquito, Aedes albopictus, reveals insights into its biology, genetics, and evolution.</title>
        <authorList>
            <person name="Chen X.G."/>
            <person name="Jiang X."/>
            <person name="Gu J."/>
            <person name="Xu M."/>
            <person name="Wu Y."/>
            <person name="Deng Y."/>
            <person name="Zhang C."/>
            <person name="Bonizzoni M."/>
            <person name="Dermauw W."/>
            <person name="Vontas J."/>
            <person name="Armbruster P."/>
            <person name="Huang X."/>
            <person name="Yang Y."/>
            <person name="Zhang H."/>
            <person name="He W."/>
            <person name="Peng H."/>
            <person name="Liu Y."/>
            <person name="Wu K."/>
            <person name="Chen J."/>
            <person name="Lirakis M."/>
            <person name="Topalis P."/>
            <person name="Van Leeuwen T."/>
            <person name="Hall A.B."/>
            <person name="Jiang X."/>
            <person name="Thorpe C."/>
            <person name="Mueller R.L."/>
            <person name="Sun C."/>
            <person name="Waterhouse R.M."/>
            <person name="Yan G."/>
            <person name="Tu Z.J."/>
            <person name="Fang X."/>
            <person name="James A.A."/>
        </authorList>
    </citation>
    <scope>NUCLEOTIDE SEQUENCE [LARGE SCALE GENOMIC DNA]</scope>
    <source>
        <strain evidence="4">Foshan</strain>
    </source>
</reference>
<dbReference type="PANTHER" id="PTHR10380:SF237">
    <property type="entry name" value="CUTICULAR PROTEIN 65AU, ISOFORM A-RELATED"/>
    <property type="match status" value="1"/>
</dbReference>
<dbReference type="Pfam" id="PF00379">
    <property type="entry name" value="Chitin_bind_4"/>
    <property type="match status" value="1"/>
</dbReference>
<sequence>MIKLIAASLLVATVLAAPQRRPNNNFGRSTNGGDARSAVVLQDEYTLNPDGSYVYKYETSNGISASQTGSESGLYANGYYSYMDPDQNRVEVTYLADEFGFQPQGAHLPVEPPAPDHVLKALEEIRAAAGPDSELDIGLLDSTIERLRANRG</sequence>
<dbReference type="InterPro" id="IPR000618">
    <property type="entry name" value="Insect_cuticle"/>
</dbReference>
<dbReference type="EnsemblMetazoa" id="AALFPA23_017157.R25025">
    <property type="protein sequence ID" value="AALFPA23_017157.P25025"/>
    <property type="gene ID" value="AALFPA23_017157"/>
</dbReference>
<evidence type="ECO:0000256" key="1">
    <source>
        <dbReference type="PROSITE-ProRule" id="PRU00497"/>
    </source>
</evidence>
<protein>
    <submittedName>
        <fullName evidence="3">Uncharacterized protein</fullName>
    </submittedName>
</protein>
<evidence type="ECO:0000313" key="3">
    <source>
        <dbReference type="EnsemblMetazoa" id="AALFPA23_017157.P25025"/>
    </source>
</evidence>